<protein>
    <submittedName>
        <fullName evidence="1">Uncharacterized protein</fullName>
    </submittedName>
</protein>
<accession>A0A0E2BEH0</accession>
<keyword evidence="2" id="KW-1185">Reference proteome</keyword>
<name>A0A0E2BEH0_9LEPT</name>
<reference evidence="1" key="1">
    <citation type="submission" date="2012-10" db="EMBL/GenBank/DDBJ databases">
        <authorList>
            <person name="Harkins D.M."/>
            <person name="Durkin A.S."/>
            <person name="Brinkac L.M."/>
            <person name="Haft D.H."/>
            <person name="Selengut J.D."/>
            <person name="Sanka R."/>
            <person name="DePew J."/>
            <person name="Purushe J."/>
            <person name="Matthias M.A."/>
            <person name="Vinetz J.M."/>
            <person name="Sutton G.G."/>
            <person name="Nierman W.C."/>
            <person name="Fouts D.E."/>
        </authorList>
    </citation>
    <scope>NUCLEOTIDE SEQUENCE [LARGE SCALE GENOMIC DNA]</scope>
    <source>
        <strain evidence="1">MOR084</strain>
    </source>
</reference>
<sequence>MNRYEKCLIKETFIQTSLGKSSNSNTVILLDSEIYHSIADIKEELNSIL</sequence>
<evidence type="ECO:0000313" key="1">
    <source>
        <dbReference type="EMBL" id="EKO33753.1"/>
    </source>
</evidence>
<gene>
    <name evidence="1" type="ORF">LEP1GSC179_2460</name>
</gene>
<dbReference type="Proteomes" id="UP000006329">
    <property type="component" value="Unassembled WGS sequence"/>
</dbReference>
<proteinExistence type="predicted"/>
<comment type="caution">
    <text evidence="1">The sequence shown here is derived from an EMBL/GenBank/DDBJ whole genome shotgun (WGS) entry which is preliminary data.</text>
</comment>
<dbReference type="AlphaFoldDB" id="A0A0E2BEH0"/>
<dbReference type="EMBL" id="AHON02000044">
    <property type="protein sequence ID" value="EKO33753.1"/>
    <property type="molecule type" value="Genomic_DNA"/>
</dbReference>
<evidence type="ECO:0000313" key="2">
    <source>
        <dbReference type="Proteomes" id="UP000006329"/>
    </source>
</evidence>
<organism evidence="1 2">
    <name type="scientific">Leptospira santarosai str. MOR084</name>
    <dbReference type="NCBI Taxonomy" id="1049984"/>
    <lineage>
        <taxon>Bacteria</taxon>
        <taxon>Pseudomonadati</taxon>
        <taxon>Spirochaetota</taxon>
        <taxon>Spirochaetia</taxon>
        <taxon>Leptospirales</taxon>
        <taxon>Leptospiraceae</taxon>
        <taxon>Leptospira</taxon>
    </lineage>
</organism>